<protein>
    <submittedName>
        <fullName evidence="2">Uncharacterized protein</fullName>
    </submittedName>
</protein>
<feature type="region of interest" description="Disordered" evidence="1">
    <location>
        <begin position="45"/>
        <end position="68"/>
    </location>
</feature>
<feature type="compositionally biased region" description="Basic and acidic residues" evidence="1">
    <location>
        <begin position="56"/>
        <end position="68"/>
    </location>
</feature>
<feature type="compositionally biased region" description="Polar residues" evidence="1">
    <location>
        <begin position="45"/>
        <end position="55"/>
    </location>
</feature>
<sequence>MLRLEPEINEIVFKLKGWHLQRGKRVTNSDVVKELILKDAKRKGINNNYQPNKQLQTDREKTKCCEEK</sequence>
<organism evidence="2">
    <name type="scientific">marine sediment metagenome</name>
    <dbReference type="NCBI Taxonomy" id="412755"/>
    <lineage>
        <taxon>unclassified sequences</taxon>
        <taxon>metagenomes</taxon>
        <taxon>ecological metagenomes</taxon>
    </lineage>
</organism>
<comment type="caution">
    <text evidence="2">The sequence shown here is derived from an EMBL/GenBank/DDBJ whole genome shotgun (WGS) entry which is preliminary data.</text>
</comment>
<evidence type="ECO:0000313" key="2">
    <source>
        <dbReference type="EMBL" id="GAG28368.1"/>
    </source>
</evidence>
<name>X0WV72_9ZZZZ</name>
<proteinExistence type="predicted"/>
<dbReference type="EMBL" id="BARS01048847">
    <property type="protein sequence ID" value="GAG28368.1"/>
    <property type="molecule type" value="Genomic_DNA"/>
</dbReference>
<gene>
    <name evidence="2" type="ORF">S01H1_73125</name>
</gene>
<reference evidence="2" key="1">
    <citation type="journal article" date="2014" name="Front. Microbiol.">
        <title>High frequency of phylogenetically diverse reductive dehalogenase-homologous genes in deep subseafloor sedimentary metagenomes.</title>
        <authorList>
            <person name="Kawai M."/>
            <person name="Futagami T."/>
            <person name="Toyoda A."/>
            <person name="Takaki Y."/>
            <person name="Nishi S."/>
            <person name="Hori S."/>
            <person name="Arai W."/>
            <person name="Tsubouchi T."/>
            <person name="Morono Y."/>
            <person name="Uchiyama I."/>
            <person name="Ito T."/>
            <person name="Fujiyama A."/>
            <person name="Inagaki F."/>
            <person name="Takami H."/>
        </authorList>
    </citation>
    <scope>NUCLEOTIDE SEQUENCE</scope>
    <source>
        <strain evidence="2">Expedition CK06-06</strain>
    </source>
</reference>
<dbReference type="AlphaFoldDB" id="X0WV72"/>
<evidence type="ECO:0000256" key="1">
    <source>
        <dbReference type="SAM" id="MobiDB-lite"/>
    </source>
</evidence>
<accession>X0WV72</accession>